<dbReference type="InParanoid" id="A0A061EXM0"/>
<name>A0A061EXM0_THECC</name>
<dbReference type="HOGENOM" id="CLU_2817618_0_0_1"/>
<accession>A0A061EXM0</accession>
<proteinExistence type="predicted"/>
<keyword evidence="2" id="KW-1185">Reference proteome</keyword>
<protein>
    <submittedName>
        <fullName evidence="1">Uncharacterized protein</fullName>
    </submittedName>
</protein>
<evidence type="ECO:0000313" key="2">
    <source>
        <dbReference type="Proteomes" id="UP000026915"/>
    </source>
</evidence>
<dbReference type="Gramene" id="EOY09825">
    <property type="protein sequence ID" value="EOY09825"/>
    <property type="gene ID" value="TCM_025201"/>
</dbReference>
<organism evidence="1 2">
    <name type="scientific">Theobroma cacao</name>
    <name type="common">Cacao</name>
    <name type="synonym">Cocoa</name>
    <dbReference type="NCBI Taxonomy" id="3641"/>
    <lineage>
        <taxon>Eukaryota</taxon>
        <taxon>Viridiplantae</taxon>
        <taxon>Streptophyta</taxon>
        <taxon>Embryophyta</taxon>
        <taxon>Tracheophyta</taxon>
        <taxon>Spermatophyta</taxon>
        <taxon>Magnoliopsida</taxon>
        <taxon>eudicotyledons</taxon>
        <taxon>Gunneridae</taxon>
        <taxon>Pentapetalae</taxon>
        <taxon>rosids</taxon>
        <taxon>malvids</taxon>
        <taxon>Malvales</taxon>
        <taxon>Malvaceae</taxon>
        <taxon>Byttnerioideae</taxon>
        <taxon>Theobroma</taxon>
    </lineage>
</organism>
<gene>
    <name evidence="1" type="ORF">TCM_025201</name>
</gene>
<reference evidence="1 2" key="1">
    <citation type="journal article" date="2013" name="Genome Biol.">
        <title>The genome sequence of the most widely cultivated cacao type and its use to identify candidate genes regulating pod color.</title>
        <authorList>
            <person name="Motamayor J.C."/>
            <person name="Mockaitis K."/>
            <person name="Schmutz J."/>
            <person name="Haiminen N."/>
            <person name="Iii D.L."/>
            <person name="Cornejo O."/>
            <person name="Findley S.D."/>
            <person name="Zheng P."/>
            <person name="Utro F."/>
            <person name="Royaert S."/>
            <person name="Saski C."/>
            <person name="Jenkins J."/>
            <person name="Podicheti R."/>
            <person name="Zhao M."/>
            <person name="Scheffler B.E."/>
            <person name="Stack J.C."/>
            <person name="Feltus F.A."/>
            <person name="Mustiga G.M."/>
            <person name="Amores F."/>
            <person name="Phillips W."/>
            <person name="Marelli J.P."/>
            <person name="May G.D."/>
            <person name="Shapiro H."/>
            <person name="Ma J."/>
            <person name="Bustamante C.D."/>
            <person name="Schnell R.J."/>
            <person name="Main D."/>
            <person name="Gilbert D."/>
            <person name="Parida L."/>
            <person name="Kuhn D.N."/>
        </authorList>
    </citation>
    <scope>NUCLEOTIDE SEQUENCE [LARGE SCALE GENOMIC DNA]</scope>
    <source>
        <strain evidence="2">cv. Matina 1-6</strain>
    </source>
</reference>
<dbReference type="AlphaFoldDB" id="A0A061EXM0"/>
<evidence type="ECO:0000313" key="1">
    <source>
        <dbReference type="EMBL" id="EOY09825.1"/>
    </source>
</evidence>
<sequence length="67" mass="7896">MMMLKVILLESHRHGHTNREVSKNPKPTVVDRSGEDKIVAELMDGKKKLWLRKKPKKCWCKWGLNEI</sequence>
<dbReference type="EMBL" id="CM001883">
    <property type="protein sequence ID" value="EOY09825.1"/>
    <property type="molecule type" value="Genomic_DNA"/>
</dbReference>
<dbReference type="Proteomes" id="UP000026915">
    <property type="component" value="Chromosome 5"/>
</dbReference>